<dbReference type="PROSITE" id="PS50966">
    <property type="entry name" value="ZF_SWIM"/>
    <property type="match status" value="1"/>
</dbReference>
<evidence type="ECO:0000313" key="3">
    <source>
        <dbReference type="EMBL" id="PQO44189.1"/>
    </source>
</evidence>
<dbReference type="OrthoDB" id="9816340at2"/>
<name>A0A2S8GIA8_9BACT</name>
<dbReference type="EMBL" id="PUHZ01000020">
    <property type="protein sequence ID" value="PQO44189.1"/>
    <property type="molecule type" value="Genomic_DNA"/>
</dbReference>
<keyword evidence="1" id="KW-0479">Metal-binding</keyword>
<dbReference type="RefSeq" id="WP_105337158.1">
    <property type="nucleotide sequence ID" value="NZ_PUHZ01000020.1"/>
</dbReference>
<dbReference type="Pfam" id="PF04434">
    <property type="entry name" value="SWIM"/>
    <property type="match status" value="1"/>
</dbReference>
<reference evidence="3 4" key="1">
    <citation type="submission" date="2018-02" db="EMBL/GenBank/DDBJ databases">
        <title>Comparative genomes isolates from brazilian mangrove.</title>
        <authorList>
            <person name="Araujo J.E."/>
            <person name="Taketani R.G."/>
            <person name="Silva M.C.P."/>
            <person name="Loureco M.V."/>
            <person name="Andreote F.D."/>
        </authorList>
    </citation>
    <scope>NUCLEOTIDE SEQUENCE [LARGE SCALE GENOMIC DNA]</scope>
    <source>
        <strain evidence="3 4">Nap-Phe MGV</strain>
    </source>
</reference>
<evidence type="ECO:0000256" key="1">
    <source>
        <dbReference type="PROSITE-ProRule" id="PRU00325"/>
    </source>
</evidence>
<dbReference type="InterPro" id="IPR007527">
    <property type="entry name" value="Znf_SWIM"/>
</dbReference>
<evidence type="ECO:0000259" key="2">
    <source>
        <dbReference type="PROSITE" id="PS50966"/>
    </source>
</evidence>
<proteinExistence type="predicted"/>
<gene>
    <name evidence="3" type="ORF">C5Y93_19635</name>
</gene>
<dbReference type="Proteomes" id="UP000237819">
    <property type="component" value="Unassembled WGS sequence"/>
</dbReference>
<dbReference type="GO" id="GO:0008270">
    <property type="term" value="F:zinc ion binding"/>
    <property type="evidence" value="ECO:0007669"/>
    <property type="project" value="UniProtKB-KW"/>
</dbReference>
<organism evidence="3 4">
    <name type="scientific">Blastopirellula marina</name>
    <dbReference type="NCBI Taxonomy" id="124"/>
    <lineage>
        <taxon>Bacteria</taxon>
        <taxon>Pseudomonadati</taxon>
        <taxon>Planctomycetota</taxon>
        <taxon>Planctomycetia</taxon>
        <taxon>Pirellulales</taxon>
        <taxon>Pirellulaceae</taxon>
        <taxon>Blastopirellula</taxon>
    </lineage>
</organism>
<feature type="domain" description="SWIM-type" evidence="2">
    <location>
        <begin position="55"/>
        <end position="91"/>
    </location>
</feature>
<comment type="caution">
    <text evidence="3">The sequence shown here is derived from an EMBL/GenBank/DDBJ whole genome shotgun (WGS) entry which is preliminary data.</text>
</comment>
<sequence length="480" mass="52877">MISIDADFVAAAAPNAAAAANGRGLVLKNKFVNLHQSDDETLLFGECKGSGKSPYLCSADFTNPETVTYRCNCPSRQFPCKHSLGLLYAYVEGKPFTAAEVPATIADKREKAAVRAEKKKADADKPRVVNKSALAKKIKAQLAGLDLLEKLTHDLIKLGIGNMNAKSAAEIEKQAKQLGNAYLPGAQTALHNYTKLFVDHDEEKNATQRESVYSEALDQLGRLSSLVKQGRAYLEKRLADPDLAPETESSIAAWLGHAWQLRELKDAGLVQENVELVQLAFNAYDDVARREFVDTGVWMNLSSGAIQLTQTFRPYKAAKHIKADDSFFQVAAVSELCVYPGDVNPRIRWEGMTMRPLDKKDLKKIQSFGHASFAEVIKQVKSQLKNPLADKLPIYALNFAQIGMVGDQYVAQDAKGERLVLTEIGLDEEPQTCNLLALLPSALLKKQTLVARFRHDLDTGKLQIKPLSIVADDAVHRLTF</sequence>
<protein>
    <recommendedName>
        <fullName evidence="2">SWIM-type domain-containing protein</fullName>
    </recommendedName>
</protein>
<accession>A0A2S8GIA8</accession>
<keyword evidence="1" id="KW-0862">Zinc</keyword>
<keyword evidence="1" id="KW-0863">Zinc-finger</keyword>
<evidence type="ECO:0000313" key="4">
    <source>
        <dbReference type="Proteomes" id="UP000237819"/>
    </source>
</evidence>
<dbReference type="AlphaFoldDB" id="A0A2S8GIA8"/>